<sequence>MPRTPRTKLAKRSQSPYQQYASRNGKRAVYKQGARDAATGTAGHWWIPVEIPTHIAKAGKPKPRVEPPPKYTPWVRSQEEQIHASIIAMESQLQNKELNKLLAARAKLDKKIAERRSRKAVPLALRITDPVQGPSIPSTLTTLAPSLTFGKTKYIQAAKHVEPILTSTLTRLTPLANLSIEYPGFDVYYDIKFHQLIKPKTLTRTSLETMSSVTAAASTSRVGGNTVIDPVGNILGSESPDHINVHLPPVEEEELEEEEEDEEDEEARDRPQGPLLFPREFGAFASPAF</sequence>
<evidence type="ECO:0000313" key="3">
    <source>
        <dbReference type="Proteomes" id="UP000218811"/>
    </source>
</evidence>
<dbReference type="AlphaFoldDB" id="A0A2H3JSC8"/>
<feature type="compositionally biased region" description="Basic residues" evidence="1">
    <location>
        <begin position="1"/>
        <end position="11"/>
    </location>
</feature>
<dbReference type="EMBL" id="KB468113">
    <property type="protein sequence ID" value="PCH41699.1"/>
    <property type="molecule type" value="Genomic_DNA"/>
</dbReference>
<feature type="compositionally biased region" description="Acidic residues" evidence="1">
    <location>
        <begin position="250"/>
        <end position="266"/>
    </location>
</feature>
<evidence type="ECO:0000313" key="2">
    <source>
        <dbReference type="EMBL" id="PCH41699.1"/>
    </source>
</evidence>
<feature type="compositionally biased region" description="Polar residues" evidence="1">
    <location>
        <begin position="12"/>
        <end position="22"/>
    </location>
</feature>
<dbReference type="Proteomes" id="UP000218811">
    <property type="component" value="Unassembled WGS sequence"/>
</dbReference>
<organism evidence="2 3">
    <name type="scientific">Wolfiporia cocos (strain MD-104)</name>
    <name type="common">Brown rot fungus</name>
    <dbReference type="NCBI Taxonomy" id="742152"/>
    <lineage>
        <taxon>Eukaryota</taxon>
        <taxon>Fungi</taxon>
        <taxon>Dikarya</taxon>
        <taxon>Basidiomycota</taxon>
        <taxon>Agaricomycotina</taxon>
        <taxon>Agaricomycetes</taxon>
        <taxon>Polyporales</taxon>
        <taxon>Phaeolaceae</taxon>
        <taxon>Wolfiporia</taxon>
    </lineage>
</organism>
<name>A0A2H3JSC8_WOLCO</name>
<accession>A0A2H3JSC8</accession>
<gene>
    <name evidence="2" type="ORF">WOLCODRAFT_151754</name>
</gene>
<protein>
    <submittedName>
        <fullName evidence="2">Uncharacterized protein</fullName>
    </submittedName>
</protein>
<reference evidence="2 3" key="1">
    <citation type="journal article" date="2012" name="Science">
        <title>The Paleozoic origin of enzymatic lignin decomposition reconstructed from 31 fungal genomes.</title>
        <authorList>
            <person name="Floudas D."/>
            <person name="Binder M."/>
            <person name="Riley R."/>
            <person name="Barry K."/>
            <person name="Blanchette R.A."/>
            <person name="Henrissat B."/>
            <person name="Martinez A.T."/>
            <person name="Otillar R."/>
            <person name="Spatafora J.W."/>
            <person name="Yadav J.S."/>
            <person name="Aerts A."/>
            <person name="Benoit I."/>
            <person name="Boyd A."/>
            <person name="Carlson A."/>
            <person name="Copeland A."/>
            <person name="Coutinho P.M."/>
            <person name="de Vries R.P."/>
            <person name="Ferreira P."/>
            <person name="Findley K."/>
            <person name="Foster B."/>
            <person name="Gaskell J."/>
            <person name="Glotzer D."/>
            <person name="Gorecki P."/>
            <person name="Heitman J."/>
            <person name="Hesse C."/>
            <person name="Hori C."/>
            <person name="Igarashi K."/>
            <person name="Jurgens J.A."/>
            <person name="Kallen N."/>
            <person name="Kersten P."/>
            <person name="Kohler A."/>
            <person name="Kuees U."/>
            <person name="Kumar T.K.A."/>
            <person name="Kuo A."/>
            <person name="LaButti K."/>
            <person name="Larrondo L.F."/>
            <person name="Lindquist E."/>
            <person name="Ling A."/>
            <person name="Lombard V."/>
            <person name="Lucas S."/>
            <person name="Lundell T."/>
            <person name="Martin R."/>
            <person name="McLaughlin D.J."/>
            <person name="Morgenstern I."/>
            <person name="Morin E."/>
            <person name="Murat C."/>
            <person name="Nagy L.G."/>
            <person name="Nolan M."/>
            <person name="Ohm R.A."/>
            <person name="Patyshakuliyeva A."/>
            <person name="Rokas A."/>
            <person name="Ruiz-Duenas F.J."/>
            <person name="Sabat G."/>
            <person name="Salamov A."/>
            <person name="Samejima M."/>
            <person name="Schmutz J."/>
            <person name="Slot J.C."/>
            <person name="St John F."/>
            <person name="Stenlid J."/>
            <person name="Sun H."/>
            <person name="Sun S."/>
            <person name="Syed K."/>
            <person name="Tsang A."/>
            <person name="Wiebenga A."/>
            <person name="Young D."/>
            <person name="Pisabarro A."/>
            <person name="Eastwood D.C."/>
            <person name="Martin F."/>
            <person name="Cullen D."/>
            <person name="Grigoriev I.V."/>
            <person name="Hibbett D.S."/>
        </authorList>
    </citation>
    <scope>NUCLEOTIDE SEQUENCE [LARGE SCALE GENOMIC DNA]</scope>
    <source>
        <strain evidence="2 3">MD-104</strain>
    </source>
</reference>
<feature type="region of interest" description="Disordered" evidence="1">
    <location>
        <begin position="1"/>
        <end position="29"/>
    </location>
</feature>
<evidence type="ECO:0000256" key="1">
    <source>
        <dbReference type="SAM" id="MobiDB-lite"/>
    </source>
</evidence>
<feature type="region of interest" description="Disordered" evidence="1">
    <location>
        <begin position="238"/>
        <end position="278"/>
    </location>
</feature>
<keyword evidence="3" id="KW-1185">Reference proteome</keyword>
<proteinExistence type="predicted"/>